<dbReference type="SUPFAM" id="SSF53448">
    <property type="entry name" value="Nucleotide-diphospho-sugar transferases"/>
    <property type="match status" value="1"/>
</dbReference>
<dbReference type="OrthoDB" id="285674at2759"/>
<evidence type="ECO:0000256" key="2">
    <source>
        <dbReference type="ARBA" id="ARBA00007274"/>
    </source>
</evidence>
<dbReference type="Pfam" id="PF00483">
    <property type="entry name" value="NTP_transferase"/>
    <property type="match status" value="1"/>
</dbReference>
<dbReference type="InterPro" id="IPR056729">
    <property type="entry name" value="GMPPB_C"/>
</dbReference>
<dbReference type="EMBL" id="LXFE01000851">
    <property type="protein sequence ID" value="OLL24365.1"/>
    <property type="molecule type" value="Genomic_DNA"/>
</dbReference>
<dbReference type="InterPro" id="IPR029044">
    <property type="entry name" value="Nucleotide-diphossugar_trans"/>
</dbReference>
<keyword evidence="9" id="KW-1185">Reference proteome</keyword>
<dbReference type="InterPro" id="IPR011004">
    <property type="entry name" value="Trimer_LpxA-like_sf"/>
</dbReference>
<protein>
    <recommendedName>
        <fullName evidence="3">mannose-1-phosphate guanylyltransferase</fullName>
        <ecNumber evidence="3">2.7.7.13</ecNumber>
    </recommendedName>
</protein>
<evidence type="ECO:0000256" key="1">
    <source>
        <dbReference type="ARBA" id="ARBA00004823"/>
    </source>
</evidence>
<dbReference type="PROSITE" id="PS00101">
    <property type="entry name" value="HEXAPEP_TRANSFERASES"/>
    <property type="match status" value="1"/>
</dbReference>
<dbReference type="SUPFAM" id="SSF51161">
    <property type="entry name" value="Trimeric LpxA-like enzymes"/>
    <property type="match status" value="1"/>
</dbReference>
<comment type="catalytic activity">
    <reaction evidence="5">
        <text>alpha-D-mannose 1-phosphate + GTP + H(+) = GDP-alpha-D-mannose + diphosphate</text>
        <dbReference type="Rhea" id="RHEA:15229"/>
        <dbReference type="ChEBI" id="CHEBI:15378"/>
        <dbReference type="ChEBI" id="CHEBI:33019"/>
        <dbReference type="ChEBI" id="CHEBI:37565"/>
        <dbReference type="ChEBI" id="CHEBI:57527"/>
        <dbReference type="ChEBI" id="CHEBI:58409"/>
        <dbReference type="EC" id="2.7.7.13"/>
    </reaction>
</comment>
<dbReference type="Gene3D" id="2.160.10.10">
    <property type="entry name" value="Hexapeptide repeat proteins"/>
    <property type="match status" value="1"/>
</dbReference>
<dbReference type="PANTHER" id="PTHR22572">
    <property type="entry name" value="SUGAR-1-PHOSPHATE GUANYL TRANSFERASE"/>
    <property type="match status" value="1"/>
</dbReference>
<name>A0A1U7LNY3_NEOID</name>
<gene>
    <name evidence="8" type="ORF">NEOLI_002749</name>
</gene>
<dbReference type="Proteomes" id="UP000186594">
    <property type="component" value="Unassembled WGS sequence"/>
</dbReference>
<evidence type="ECO:0000259" key="7">
    <source>
        <dbReference type="Pfam" id="PF25087"/>
    </source>
</evidence>
<dbReference type="Pfam" id="PF25087">
    <property type="entry name" value="GMPPB_C"/>
    <property type="match status" value="1"/>
</dbReference>
<dbReference type="InterPro" id="IPR050486">
    <property type="entry name" value="Mannose-1P_guanyltransferase"/>
</dbReference>
<evidence type="ECO:0000313" key="9">
    <source>
        <dbReference type="Proteomes" id="UP000186594"/>
    </source>
</evidence>
<comment type="similarity">
    <text evidence="2">Belongs to the transferase hexapeptide repeat family.</text>
</comment>
<evidence type="ECO:0000256" key="3">
    <source>
        <dbReference type="ARBA" id="ARBA00012387"/>
    </source>
</evidence>
<dbReference type="OMA" id="MPVPNWW"/>
<evidence type="ECO:0000256" key="5">
    <source>
        <dbReference type="ARBA" id="ARBA00047343"/>
    </source>
</evidence>
<accession>A0A1U7LNY3</accession>
<reference evidence="8 9" key="1">
    <citation type="submission" date="2016-04" db="EMBL/GenBank/DDBJ databases">
        <title>Evolutionary innovation and constraint leading to complex multicellularity in the Ascomycota.</title>
        <authorList>
            <person name="Cisse O."/>
            <person name="Nguyen A."/>
            <person name="Hewitt D.A."/>
            <person name="Jedd G."/>
            <person name="Stajich J.E."/>
        </authorList>
    </citation>
    <scope>NUCLEOTIDE SEQUENCE [LARGE SCALE GENOMIC DNA]</scope>
    <source>
        <strain evidence="8 9">DAH-3</strain>
    </source>
</reference>
<dbReference type="GO" id="GO:0004475">
    <property type="term" value="F:mannose-1-phosphate guanylyltransferase (GTP) activity"/>
    <property type="evidence" value="ECO:0007669"/>
    <property type="project" value="UniProtKB-EC"/>
</dbReference>
<evidence type="ECO:0000256" key="4">
    <source>
        <dbReference type="ARBA" id="ARBA00022679"/>
    </source>
</evidence>
<evidence type="ECO:0000313" key="8">
    <source>
        <dbReference type="EMBL" id="OLL24365.1"/>
    </source>
</evidence>
<dbReference type="CDD" id="cd06428">
    <property type="entry name" value="M1P_guanylylT_A_like_N"/>
    <property type="match status" value="1"/>
</dbReference>
<dbReference type="InterPro" id="IPR005835">
    <property type="entry name" value="NTP_transferase_dom"/>
</dbReference>
<comment type="pathway">
    <text evidence="1">Nucleotide-sugar biosynthesis; GDP-alpha-D-mannose biosynthesis; GDP-alpha-D-mannose from alpha-D-mannose 1-phosphate (GTP route): step 1/1.</text>
</comment>
<dbReference type="AlphaFoldDB" id="A0A1U7LNY3"/>
<comment type="caution">
    <text evidence="8">The sequence shown here is derived from an EMBL/GenBank/DDBJ whole genome shotgun (WGS) entry which is preliminary data.</text>
</comment>
<keyword evidence="4 8" id="KW-0808">Transferase</keyword>
<sequence length="411" mass="45418">MTSTAILLVGGPSRGTRFRPLSMDIPKPLFPVAGHCMIWHHLRALSKLPSVVDVLLIGFYEEAVFRDFIRAASAEFTAMTIRYLREYQALGTAGGLYLFRDAILKSSPKHIFSMIKLHQERKAVGTVLGTKVSPESAASFGCIVSDPITHEILHYVEKPESYISSMINCGVYVFDSSIFAEIKKAMDKKEETKNPLDDNVDDKLRLEQDILAPLAEGKRLFVYETKDFWRQIKSASSAVPANALYLQRSLQSPSNDCLLTKPKEGGPEIVEPVYIHPSATVDPSAKIGPNVSIGQDVKVGAGVRIKDAIILDGTEIKAISYIDIMLTRKHDSCILHSILSECCKIGAWSRIEGTPTLASQHDTTVIKQGTKVQSITILAKDVVVGDEIRCQNVLVLPHKEIRRDVSCEVIM</sequence>
<feature type="domain" description="Nucleotidyl transferase" evidence="6">
    <location>
        <begin position="5"/>
        <end position="230"/>
    </location>
</feature>
<proteinExistence type="inferred from homology"/>
<dbReference type="STRING" id="1198029.A0A1U7LNY3"/>
<feature type="domain" description="Mannose-1-phosphate guanyltransferase C-terminal" evidence="7">
    <location>
        <begin position="269"/>
        <end position="406"/>
    </location>
</feature>
<dbReference type="Gene3D" id="3.90.550.10">
    <property type="entry name" value="Spore Coat Polysaccharide Biosynthesis Protein SpsA, Chain A"/>
    <property type="match status" value="1"/>
</dbReference>
<evidence type="ECO:0000259" key="6">
    <source>
        <dbReference type="Pfam" id="PF00483"/>
    </source>
</evidence>
<organism evidence="8 9">
    <name type="scientific">Neolecta irregularis (strain DAH-3)</name>
    <dbReference type="NCBI Taxonomy" id="1198029"/>
    <lineage>
        <taxon>Eukaryota</taxon>
        <taxon>Fungi</taxon>
        <taxon>Dikarya</taxon>
        <taxon>Ascomycota</taxon>
        <taxon>Taphrinomycotina</taxon>
        <taxon>Neolectales</taxon>
        <taxon>Neolectaceae</taxon>
        <taxon>Neolecta</taxon>
    </lineage>
</organism>
<dbReference type="EC" id="2.7.7.13" evidence="3"/>
<dbReference type="InterPro" id="IPR018357">
    <property type="entry name" value="Hexapep_transf_CS"/>
</dbReference>